<comment type="subunit">
    <text evidence="2">Homodimer.</text>
</comment>
<comment type="catalytic activity">
    <reaction evidence="9">
        <text>alpha-N-glycoloylneuraminosyl-(2-&gt;3)-beta-D-galactosyl-(1-&gt;4)-N-acetyl-beta-D-glucosaminyl-(1-&gt;3)-beta-D-galactosyl-(1-&gt;4)-N-acetyl-beta-D-glucosaminyl-(1-&gt;3)-beta-D-galactosyl-(1-&gt;4)-beta-D-glucosyl-(1&lt;-&gt;1')-ceramide + GDP-beta-L-fucose = alpha-N-glycoloylneuraminosyl-(2-&gt;3)-beta-D-galactosyl-(1-&gt;4)-N-acetyl-beta-D-glucosaminyl-(1-&gt;3)-beta-D-galactosyl-(1-&gt;4)-[alpha-L-fucosyl-(1-&gt;3)]-N-acetyl-beta-D-glucosaminyl-(1-&gt;3)-beta-D-galactosyl-(1-&gt;4)-beta-D-glucosyl-(1&lt;-&gt;1')-ceramide + GDP + H(+)</text>
        <dbReference type="Rhea" id="RHEA:48388"/>
        <dbReference type="ChEBI" id="CHEBI:15378"/>
        <dbReference type="ChEBI" id="CHEBI:57273"/>
        <dbReference type="ChEBI" id="CHEBI:58189"/>
        <dbReference type="ChEBI" id="CHEBI:90383"/>
        <dbReference type="ChEBI" id="CHEBI:90384"/>
    </reaction>
    <physiologicalReaction direction="left-to-right" evidence="9">
        <dbReference type="Rhea" id="RHEA:48389"/>
    </physiologicalReaction>
</comment>
<evidence type="ECO:0000256" key="8">
    <source>
        <dbReference type="ARBA" id="ARBA00036234"/>
    </source>
</evidence>
<evidence type="ECO:0000256" key="16">
    <source>
        <dbReference type="ARBA" id="ARBA00042822"/>
    </source>
</evidence>
<evidence type="ECO:0000256" key="14">
    <source>
        <dbReference type="ARBA" id="ARBA00041466"/>
    </source>
</evidence>
<keyword evidence="22" id="KW-1185">Reference proteome</keyword>
<keyword evidence="19" id="KW-0472">Membrane</keyword>
<gene>
    <name evidence="21" type="ORF">ATANTOWER_023440</name>
</gene>
<keyword evidence="3" id="KW-0333">Golgi apparatus</keyword>
<dbReference type="Pfam" id="PF17039">
    <property type="entry name" value="Glyco_tran_10_N"/>
    <property type="match status" value="1"/>
</dbReference>
<keyword evidence="4" id="KW-0443">Lipid metabolism</keyword>
<evidence type="ECO:0000256" key="11">
    <source>
        <dbReference type="ARBA" id="ARBA00036757"/>
    </source>
</evidence>
<accession>A0ABU7BI97</accession>
<comment type="catalytic activity">
    <reaction evidence="10">
        <text>an N-acetyl-alpha-neuraminyl-(2-&gt;3)-beta-D-galactosyl-(1-&gt;4)-N-acetyl-beta-D-glucosaminyl derivative + GDP-beta-L-fucose = an alpha-Neu5Ac-(2-&gt;3)-beta-D-Gal-(1-&gt;4)-[alpha-L-Fuc-(1-&gt;3)]-beta-D-GlcNAc derivative + GDP + H(+)</text>
        <dbReference type="Rhea" id="RHEA:56076"/>
        <dbReference type="ChEBI" id="CHEBI:15378"/>
        <dbReference type="ChEBI" id="CHEBI:57273"/>
        <dbReference type="ChEBI" id="CHEBI:58189"/>
        <dbReference type="ChEBI" id="CHEBI:136545"/>
        <dbReference type="ChEBI" id="CHEBI:139509"/>
    </reaction>
    <physiologicalReaction direction="left-to-right" evidence="10">
        <dbReference type="Rhea" id="RHEA:56077"/>
    </physiologicalReaction>
</comment>
<comment type="catalytic activity">
    <reaction evidence="17">
        <text>beta-D-Gal-(1-&gt;4)-beta-D-GlcNAc-(1-&gt;3)-beta-D-Gal-(1-&gt;4)-D-Glc + GDP-beta-L-fucose = beta-D-Gal-(1-&gt;4)-[alpha-L-Fuc-(1-&gt;3)]-beta-D-GlcNAc-(1-&gt;3)-beta-D-Gal-(1-&gt;4)-D-Glc + GDP + H(+)</text>
        <dbReference type="Rhea" id="RHEA:77187"/>
        <dbReference type="ChEBI" id="CHEBI:15378"/>
        <dbReference type="ChEBI" id="CHEBI:57273"/>
        <dbReference type="ChEBI" id="CHEBI:58189"/>
        <dbReference type="ChEBI" id="CHEBI:60239"/>
        <dbReference type="ChEBI" id="CHEBI:61352"/>
    </reaction>
    <physiologicalReaction direction="left-to-right" evidence="17">
        <dbReference type="Rhea" id="RHEA:77188"/>
    </physiologicalReaction>
</comment>
<comment type="catalytic activity">
    <reaction evidence="5">
        <text>a beta-D-galactosyl-(1-&gt;4)-N-acetyl-beta-D-glucosaminyl derivative + GDP-beta-L-fucose = a beta-D-galactosyl-(1-&gt;4)-[alpha-L-fucosyl-(1-&gt;3)]-N-acetyl-beta-D-glucosaminyl derivative + GDP + H(+)</text>
        <dbReference type="Rhea" id="RHEA:14257"/>
        <dbReference type="ChEBI" id="CHEBI:15378"/>
        <dbReference type="ChEBI" id="CHEBI:57273"/>
        <dbReference type="ChEBI" id="CHEBI:58189"/>
        <dbReference type="ChEBI" id="CHEBI:133507"/>
        <dbReference type="ChEBI" id="CHEBI:137941"/>
        <dbReference type="EC" id="2.4.1.152"/>
    </reaction>
    <physiologicalReaction direction="left-to-right" evidence="5">
        <dbReference type="Rhea" id="RHEA:14258"/>
    </physiologicalReaction>
</comment>
<comment type="subcellular location">
    <subcellularLocation>
        <location evidence="12">Golgi apparatus</location>
        <location evidence="12">trans-Golgi network membrane</location>
        <topology evidence="12">Single-pass type II membrane protein</topology>
    </subcellularLocation>
</comment>
<reference evidence="21 22" key="1">
    <citation type="submission" date="2021-07" db="EMBL/GenBank/DDBJ databases">
        <authorList>
            <person name="Palmer J.M."/>
        </authorList>
    </citation>
    <scope>NUCLEOTIDE SEQUENCE [LARGE SCALE GENOMIC DNA]</scope>
    <source>
        <strain evidence="21 22">AT_MEX2019</strain>
        <tissue evidence="21">Muscle</tissue>
    </source>
</reference>
<feature type="transmembrane region" description="Helical" evidence="19">
    <location>
        <begin position="20"/>
        <end position="38"/>
    </location>
</feature>
<evidence type="ECO:0000256" key="18">
    <source>
        <dbReference type="ARBA" id="ARBA00043838"/>
    </source>
</evidence>
<comment type="catalytic activity">
    <reaction evidence="7">
        <text>alpha-D-galactosyl-(1-&gt;3)-beta-D-galactosyl-(1-&gt;4)-N-acetyl-beta-D-glucosaminyl-(1-&gt;3)-beta-D-galactosyl-(1-&gt;4)-beta-D-glucosyl-(1&lt;-&gt;1')-ceramide + GDP-beta-L-fucose = a neolactoside IV(3)-alpha-Gal,III(3)-alpha-Fuc-nLc4Cer + GDP + H(+)</text>
        <dbReference type="Rhea" id="RHEA:48380"/>
        <dbReference type="ChEBI" id="CHEBI:15378"/>
        <dbReference type="ChEBI" id="CHEBI:57273"/>
        <dbReference type="ChEBI" id="CHEBI:58189"/>
        <dbReference type="ChEBI" id="CHEBI:90380"/>
        <dbReference type="ChEBI" id="CHEBI:90381"/>
    </reaction>
    <physiologicalReaction direction="left-to-right" evidence="7">
        <dbReference type="Rhea" id="RHEA:48381"/>
    </physiologicalReaction>
</comment>
<evidence type="ECO:0000256" key="6">
    <source>
        <dbReference type="ARBA" id="ARBA00029487"/>
    </source>
</evidence>
<evidence type="ECO:0000256" key="15">
    <source>
        <dbReference type="ARBA" id="ARBA00042061"/>
    </source>
</evidence>
<dbReference type="SUPFAM" id="SSF53756">
    <property type="entry name" value="UDP-Glycosyltransferase/glycogen phosphorylase"/>
    <property type="match status" value="1"/>
</dbReference>
<evidence type="ECO:0000313" key="22">
    <source>
        <dbReference type="Proteomes" id="UP001345963"/>
    </source>
</evidence>
<name>A0ABU7BI97_9TELE</name>
<evidence type="ECO:0000259" key="20">
    <source>
        <dbReference type="Pfam" id="PF17039"/>
    </source>
</evidence>
<comment type="catalytic activity">
    <reaction evidence="11">
        <text>a neolactoside nLc4Cer + GDP-beta-L-fucose = a neolactoside III(3)-alpha-Fuc-nLc4Cer + GDP + H(+)</text>
        <dbReference type="Rhea" id="RHEA:48376"/>
        <dbReference type="ChEBI" id="CHEBI:15378"/>
        <dbReference type="ChEBI" id="CHEBI:57273"/>
        <dbReference type="ChEBI" id="CHEBI:58189"/>
        <dbReference type="ChEBI" id="CHEBI:90376"/>
        <dbReference type="ChEBI" id="CHEBI:90379"/>
    </reaction>
    <physiologicalReaction direction="left-to-right" evidence="11">
        <dbReference type="Rhea" id="RHEA:48377"/>
    </physiologicalReaction>
</comment>
<evidence type="ECO:0000256" key="13">
    <source>
        <dbReference type="ARBA" id="ARBA00039322"/>
    </source>
</evidence>
<evidence type="ECO:0000256" key="2">
    <source>
        <dbReference type="ARBA" id="ARBA00011738"/>
    </source>
</evidence>
<evidence type="ECO:0000256" key="9">
    <source>
        <dbReference type="ARBA" id="ARBA00036295"/>
    </source>
</evidence>
<sequence length="182" mass="20645">MQPTGQTISSGTFHKILRPLMFSIFILGCFVTAFFMYFKPSTSWLNGPLQSSDSTNHIKNVFTTKRDKNLTTVLVWLWPFGQTYEANICSSAFNIEGCFITGDKNFYNESDGIVIHHRDIAGDLSNLPTSQRPPFQKWIWMNLESPSHSAQLAGINNLFNLTLNYRQDSDIQVPYGSIVVTH</sequence>
<evidence type="ECO:0000256" key="5">
    <source>
        <dbReference type="ARBA" id="ARBA00029329"/>
    </source>
</evidence>
<dbReference type="InterPro" id="IPR031481">
    <property type="entry name" value="Glyco_tran_10_N"/>
</dbReference>
<comment type="caution">
    <text evidence="21">The sequence shown here is derived from an EMBL/GenBank/DDBJ whole genome shotgun (WGS) entry which is preliminary data.</text>
</comment>
<evidence type="ECO:0000256" key="17">
    <source>
        <dbReference type="ARBA" id="ARBA00043828"/>
    </source>
</evidence>
<dbReference type="Proteomes" id="UP001345963">
    <property type="component" value="Unassembled WGS sequence"/>
</dbReference>
<feature type="domain" description="Fucosyltransferase N-terminal" evidence="20">
    <location>
        <begin position="69"/>
        <end position="176"/>
    </location>
</feature>
<dbReference type="PANTHER" id="PTHR11929:SF10">
    <property type="entry name" value="4-GALACTOSYL-N-ACETYLGLUCOSAMINIDE 3-ALPHA-L-FUCOSYLTRANSFERASE 9"/>
    <property type="match status" value="1"/>
</dbReference>
<evidence type="ECO:0000256" key="3">
    <source>
        <dbReference type="ARBA" id="ARBA00023034"/>
    </source>
</evidence>
<comment type="pathway">
    <text evidence="1">Glycolipid biosynthesis.</text>
</comment>
<evidence type="ECO:0000256" key="7">
    <source>
        <dbReference type="ARBA" id="ARBA00036053"/>
    </source>
</evidence>
<protein>
    <recommendedName>
        <fullName evidence="13">4-galactosyl-N-acetylglucosaminide 3-alpha-L-fucosyltransferase 9</fullName>
        <ecNumber evidence="6">2.4.1.152</ecNumber>
    </recommendedName>
    <alternativeName>
        <fullName evidence="15">Fucosyltransferase 9</fullName>
    </alternativeName>
    <alternativeName>
        <fullName evidence="14">Fucosyltransferase IX</fullName>
    </alternativeName>
    <alternativeName>
        <fullName evidence="16">Galactoside 3-L-fucosyltransferase</fullName>
    </alternativeName>
</protein>
<evidence type="ECO:0000313" key="21">
    <source>
        <dbReference type="EMBL" id="MED6250028.1"/>
    </source>
</evidence>
<comment type="catalytic activity">
    <reaction evidence="18">
        <text>an alpha-L-Fuc-(1-&gt;2)-beta-D-Gal-(1-&gt;4)-beta-D-GlcNAc derivative + GDP-beta-L-fucose = an alpha-L-Fuc-(1-&gt;2)-beta-D-Gal-(1-&gt;4)-[alpha-L-Fuc-(1-&gt;3)]-beta-D-GlcNAc derivative + GDP + H(+)</text>
        <dbReference type="Rhea" id="RHEA:77191"/>
        <dbReference type="ChEBI" id="CHEBI:15378"/>
        <dbReference type="ChEBI" id="CHEBI:57273"/>
        <dbReference type="ChEBI" id="CHEBI:58189"/>
        <dbReference type="ChEBI" id="CHEBI:133510"/>
        <dbReference type="ChEBI" id="CHEBI:195560"/>
    </reaction>
    <physiologicalReaction direction="left-to-right" evidence="18">
        <dbReference type="Rhea" id="RHEA:77192"/>
    </physiologicalReaction>
</comment>
<organism evidence="21 22">
    <name type="scientific">Ataeniobius toweri</name>
    <dbReference type="NCBI Taxonomy" id="208326"/>
    <lineage>
        <taxon>Eukaryota</taxon>
        <taxon>Metazoa</taxon>
        <taxon>Chordata</taxon>
        <taxon>Craniata</taxon>
        <taxon>Vertebrata</taxon>
        <taxon>Euteleostomi</taxon>
        <taxon>Actinopterygii</taxon>
        <taxon>Neopterygii</taxon>
        <taxon>Teleostei</taxon>
        <taxon>Neoteleostei</taxon>
        <taxon>Acanthomorphata</taxon>
        <taxon>Ovalentaria</taxon>
        <taxon>Atherinomorphae</taxon>
        <taxon>Cyprinodontiformes</taxon>
        <taxon>Goodeidae</taxon>
        <taxon>Ataeniobius</taxon>
    </lineage>
</organism>
<dbReference type="PANTHER" id="PTHR11929">
    <property type="entry name" value="ALPHA- 1,3 -FUCOSYLTRANSFERASE"/>
    <property type="match status" value="1"/>
</dbReference>
<dbReference type="EMBL" id="JAHUTI010054381">
    <property type="protein sequence ID" value="MED6250028.1"/>
    <property type="molecule type" value="Genomic_DNA"/>
</dbReference>
<evidence type="ECO:0000256" key="19">
    <source>
        <dbReference type="SAM" id="Phobius"/>
    </source>
</evidence>
<dbReference type="EC" id="2.4.1.152" evidence="6"/>
<evidence type="ECO:0000256" key="12">
    <source>
        <dbReference type="ARBA" id="ARBA00037848"/>
    </source>
</evidence>
<comment type="catalytic activity">
    <reaction evidence="8">
        <text>an alpha-Neu5Ac-(2-&gt;3)-beta-D-Gal-(1-&gt;4)-beta-D-GlcNAc-(1-&gt;3)-beta-D-Gal-(1-&gt;4)-beta-D-GlcNAc derivative + GDP-beta-L-fucose = an alpha-Neu5Ac-(2-&gt;3)-beta-D-Gal-(1-&gt;4)-beta-D-GlcNAc-(1-&gt;3)-beta-D-Gal-(1-&gt;4)-[alpha-L-Fuc-(1-&gt;3)]-beta-D-GlcNAc derivative + GDP + H(+)</text>
        <dbReference type="Rhea" id="RHEA:68044"/>
        <dbReference type="ChEBI" id="CHEBI:15378"/>
        <dbReference type="ChEBI" id="CHEBI:57273"/>
        <dbReference type="ChEBI" id="CHEBI:58189"/>
        <dbReference type="ChEBI" id="CHEBI:145343"/>
        <dbReference type="ChEBI" id="CHEBI:176900"/>
    </reaction>
    <physiologicalReaction direction="left-to-right" evidence="8">
        <dbReference type="Rhea" id="RHEA:68045"/>
    </physiologicalReaction>
</comment>
<evidence type="ECO:0000256" key="10">
    <source>
        <dbReference type="ARBA" id="ARBA00036481"/>
    </source>
</evidence>
<keyword evidence="19" id="KW-0812">Transmembrane</keyword>
<proteinExistence type="predicted"/>
<evidence type="ECO:0000256" key="1">
    <source>
        <dbReference type="ARBA" id="ARBA00004934"/>
    </source>
</evidence>
<keyword evidence="19" id="KW-1133">Transmembrane helix</keyword>
<dbReference type="InterPro" id="IPR001503">
    <property type="entry name" value="Glyco_trans_10"/>
</dbReference>
<evidence type="ECO:0000256" key="4">
    <source>
        <dbReference type="ARBA" id="ARBA00023098"/>
    </source>
</evidence>